<evidence type="ECO:0000256" key="5">
    <source>
        <dbReference type="ARBA" id="ARBA00022741"/>
    </source>
</evidence>
<dbReference type="Pfam" id="PF08544">
    <property type="entry name" value="GHMP_kinases_C"/>
    <property type="match status" value="1"/>
</dbReference>
<dbReference type="UniPathway" id="UPA00056">
    <property type="reaction ID" value="UER00094"/>
</dbReference>
<evidence type="ECO:0000259" key="11">
    <source>
        <dbReference type="Pfam" id="PF08544"/>
    </source>
</evidence>
<dbReference type="GO" id="GO:0050515">
    <property type="term" value="F:4-(cytidine 5'-diphospho)-2-C-methyl-D-erythritol kinase activity"/>
    <property type="evidence" value="ECO:0007669"/>
    <property type="project" value="UniProtKB-UniRule"/>
</dbReference>
<dbReference type="InterPro" id="IPR036554">
    <property type="entry name" value="GHMP_kinase_C_sf"/>
</dbReference>
<comment type="similarity">
    <text evidence="1 9">Belongs to the GHMP kinase family. IspE subfamily.</text>
</comment>
<dbReference type="GO" id="GO:0005524">
    <property type="term" value="F:ATP binding"/>
    <property type="evidence" value="ECO:0007669"/>
    <property type="project" value="UniProtKB-UniRule"/>
</dbReference>
<evidence type="ECO:0000256" key="2">
    <source>
        <dbReference type="ARBA" id="ARBA00012052"/>
    </source>
</evidence>
<dbReference type="Pfam" id="PF00288">
    <property type="entry name" value="GHMP_kinases_N"/>
    <property type="match status" value="1"/>
</dbReference>
<name>A0A1M4Y1G2_9BACT</name>
<keyword evidence="7 9" id="KW-0067">ATP-binding</keyword>
<evidence type="ECO:0000256" key="7">
    <source>
        <dbReference type="ARBA" id="ARBA00022840"/>
    </source>
</evidence>
<evidence type="ECO:0000256" key="3">
    <source>
        <dbReference type="ARBA" id="ARBA00017473"/>
    </source>
</evidence>
<dbReference type="PANTHER" id="PTHR43527:SF2">
    <property type="entry name" value="4-DIPHOSPHOCYTIDYL-2-C-METHYL-D-ERYTHRITOL KINASE, CHLOROPLASTIC"/>
    <property type="match status" value="1"/>
</dbReference>
<dbReference type="HAMAP" id="MF_00061">
    <property type="entry name" value="IspE"/>
    <property type="match status" value="1"/>
</dbReference>
<dbReference type="InterPro" id="IPR020568">
    <property type="entry name" value="Ribosomal_Su5_D2-typ_SF"/>
</dbReference>
<keyword evidence="6 9" id="KW-0418">Kinase</keyword>
<evidence type="ECO:0000256" key="6">
    <source>
        <dbReference type="ARBA" id="ARBA00022777"/>
    </source>
</evidence>
<dbReference type="Gene3D" id="3.30.230.10">
    <property type="match status" value="1"/>
</dbReference>
<organism evidence="12 13">
    <name type="scientific">Cnuella takakiae</name>
    <dbReference type="NCBI Taxonomy" id="1302690"/>
    <lineage>
        <taxon>Bacteria</taxon>
        <taxon>Pseudomonadati</taxon>
        <taxon>Bacteroidota</taxon>
        <taxon>Chitinophagia</taxon>
        <taxon>Chitinophagales</taxon>
        <taxon>Chitinophagaceae</taxon>
        <taxon>Cnuella</taxon>
    </lineage>
</organism>
<dbReference type="PIRSF" id="PIRSF010376">
    <property type="entry name" value="IspE"/>
    <property type="match status" value="1"/>
</dbReference>
<dbReference type="STRING" id="1302690.BUE76_14785"/>
<comment type="pathway">
    <text evidence="9">Isoprenoid biosynthesis; isopentenyl diphosphate biosynthesis via DXP pathway; isopentenyl diphosphate from 1-deoxy-D-xylulose 5-phosphate: step 3/6.</text>
</comment>
<feature type="binding site" evidence="9">
    <location>
        <begin position="93"/>
        <end position="103"/>
    </location>
    <ligand>
        <name>ATP</name>
        <dbReference type="ChEBI" id="CHEBI:30616"/>
    </ligand>
</feature>
<dbReference type="InterPro" id="IPR014721">
    <property type="entry name" value="Ribsml_uS5_D2-typ_fold_subgr"/>
</dbReference>
<dbReference type="InterPro" id="IPR006204">
    <property type="entry name" value="GHMP_kinase_N_dom"/>
</dbReference>
<keyword evidence="13" id="KW-1185">Reference proteome</keyword>
<dbReference type="RefSeq" id="WP_073041236.1">
    <property type="nucleotide sequence ID" value="NZ_FQUO01000004.1"/>
</dbReference>
<gene>
    <name evidence="9" type="primary">ispE</name>
    <name evidence="12" type="ORF">SAMN05444008_104122</name>
</gene>
<protein>
    <recommendedName>
        <fullName evidence="3 9">4-diphosphocytidyl-2-C-methyl-D-erythritol kinase</fullName>
        <shortName evidence="9">CMK</shortName>
        <ecNumber evidence="2 9">2.7.1.148</ecNumber>
    </recommendedName>
    <alternativeName>
        <fullName evidence="8 9">4-(cytidine-5'-diphospho)-2-C-methyl-D-erythritol kinase</fullName>
    </alternativeName>
</protein>
<dbReference type="SUPFAM" id="SSF54211">
    <property type="entry name" value="Ribosomal protein S5 domain 2-like"/>
    <property type="match status" value="1"/>
</dbReference>
<feature type="active site" evidence="9">
    <location>
        <position position="8"/>
    </location>
</feature>
<dbReference type="Proteomes" id="UP000184368">
    <property type="component" value="Unassembled WGS sequence"/>
</dbReference>
<dbReference type="InterPro" id="IPR013750">
    <property type="entry name" value="GHMP_kinase_C_dom"/>
</dbReference>
<feature type="domain" description="GHMP kinase N-terminal" evidence="10">
    <location>
        <begin position="65"/>
        <end position="141"/>
    </location>
</feature>
<comment type="function">
    <text evidence="9">Catalyzes the phosphorylation of the position 2 hydroxy group of 4-diphosphocytidyl-2C-methyl-D-erythritol.</text>
</comment>
<dbReference type="NCBIfam" id="TIGR00154">
    <property type="entry name" value="ispE"/>
    <property type="match status" value="1"/>
</dbReference>
<evidence type="ECO:0000313" key="12">
    <source>
        <dbReference type="EMBL" id="SHE99677.1"/>
    </source>
</evidence>
<keyword evidence="4 9" id="KW-0808">Transferase</keyword>
<keyword evidence="5 9" id="KW-0547">Nucleotide-binding</keyword>
<dbReference type="GO" id="GO:0019288">
    <property type="term" value="P:isopentenyl diphosphate biosynthetic process, methylerythritol 4-phosphate pathway"/>
    <property type="evidence" value="ECO:0007669"/>
    <property type="project" value="UniProtKB-UniRule"/>
</dbReference>
<dbReference type="EMBL" id="FQUO01000004">
    <property type="protein sequence ID" value="SHE99677.1"/>
    <property type="molecule type" value="Genomic_DNA"/>
</dbReference>
<dbReference type="SUPFAM" id="SSF55060">
    <property type="entry name" value="GHMP Kinase, C-terminal domain"/>
    <property type="match status" value="1"/>
</dbReference>
<dbReference type="GO" id="GO:0016114">
    <property type="term" value="P:terpenoid biosynthetic process"/>
    <property type="evidence" value="ECO:0007669"/>
    <property type="project" value="UniProtKB-UniRule"/>
</dbReference>
<evidence type="ECO:0000256" key="8">
    <source>
        <dbReference type="ARBA" id="ARBA00032554"/>
    </source>
</evidence>
<sequence>MVFFPNCKINLGLHIKDKRPDGFHNLETIFLPVQLTDALEIIQSGVGQCHLTVTGITIDAHAEDNICVKAYRLLQQRFPQLPGIQAHLHKVIPSGAGLGGGSADGAFMLLLLNRKFNLGLTETELVTLALQLGSDCPFFILNKPCYATGRGEQMKPIALNLSGYDLVLVNPRIHVATGWAFGQLQQGRQHPNLEEIIALPVEEWKDRLLNDFEAPVFAAHPEIAAIQQQLYTAGASYAAMSGTGSTVYGLFKAASNNMPAFPDHYFTWKGAL</sequence>
<dbReference type="OrthoDB" id="9809438at2"/>
<evidence type="ECO:0000256" key="4">
    <source>
        <dbReference type="ARBA" id="ARBA00022679"/>
    </source>
</evidence>
<evidence type="ECO:0000256" key="9">
    <source>
        <dbReference type="HAMAP-Rule" id="MF_00061"/>
    </source>
</evidence>
<comment type="catalytic activity">
    <reaction evidence="9">
        <text>4-CDP-2-C-methyl-D-erythritol + ATP = 4-CDP-2-C-methyl-D-erythritol 2-phosphate + ADP + H(+)</text>
        <dbReference type="Rhea" id="RHEA:18437"/>
        <dbReference type="ChEBI" id="CHEBI:15378"/>
        <dbReference type="ChEBI" id="CHEBI:30616"/>
        <dbReference type="ChEBI" id="CHEBI:57823"/>
        <dbReference type="ChEBI" id="CHEBI:57919"/>
        <dbReference type="ChEBI" id="CHEBI:456216"/>
        <dbReference type="EC" id="2.7.1.148"/>
    </reaction>
</comment>
<dbReference type="Gene3D" id="3.30.70.890">
    <property type="entry name" value="GHMP kinase, C-terminal domain"/>
    <property type="match status" value="1"/>
</dbReference>
<reference evidence="12 13" key="1">
    <citation type="submission" date="2016-11" db="EMBL/GenBank/DDBJ databases">
        <authorList>
            <person name="Jaros S."/>
            <person name="Januszkiewicz K."/>
            <person name="Wedrychowicz H."/>
        </authorList>
    </citation>
    <scope>NUCLEOTIDE SEQUENCE [LARGE SCALE GENOMIC DNA]</scope>
    <source>
        <strain evidence="12 13">DSM 26897</strain>
    </source>
</reference>
<proteinExistence type="inferred from homology"/>
<dbReference type="AlphaFoldDB" id="A0A1M4Y1G2"/>
<evidence type="ECO:0000313" key="13">
    <source>
        <dbReference type="Proteomes" id="UP000184368"/>
    </source>
</evidence>
<dbReference type="PANTHER" id="PTHR43527">
    <property type="entry name" value="4-DIPHOSPHOCYTIDYL-2-C-METHYL-D-ERYTHRITOL KINASE, CHLOROPLASTIC"/>
    <property type="match status" value="1"/>
</dbReference>
<evidence type="ECO:0000256" key="1">
    <source>
        <dbReference type="ARBA" id="ARBA00009684"/>
    </source>
</evidence>
<feature type="active site" evidence="9">
    <location>
        <position position="135"/>
    </location>
</feature>
<evidence type="ECO:0000259" key="10">
    <source>
        <dbReference type="Pfam" id="PF00288"/>
    </source>
</evidence>
<dbReference type="InterPro" id="IPR004424">
    <property type="entry name" value="IspE"/>
</dbReference>
<keyword evidence="9" id="KW-0414">Isoprene biosynthesis</keyword>
<accession>A0A1M4Y1G2</accession>
<feature type="domain" description="GHMP kinase C-terminal" evidence="11">
    <location>
        <begin position="209"/>
        <end position="252"/>
    </location>
</feature>
<dbReference type="EC" id="2.7.1.148" evidence="2 9"/>